<dbReference type="SUPFAM" id="SSF74653">
    <property type="entry name" value="TolA/TonB C-terminal domain"/>
    <property type="match status" value="1"/>
</dbReference>
<keyword evidence="4" id="KW-1003">Cell membrane</keyword>
<dbReference type="RefSeq" id="WP_020852004.1">
    <property type="nucleotide sequence ID" value="NZ_CP006696.1"/>
</dbReference>
<evidence type="ECO:0000256" key="7">
    <source>
        <dbReference type="ARBA" id="ARBA00022927"/>
    </source>
</evidence>
<feature type="region of interest" description="Disordered" evidence="10">
    <location>
        <begin position="75"/>
        <end position="147"/>
    </location>
</feature>
<gene>
    <name evidence="13" type="ORF">D934_06150</name>
</gene>
<proteinExistence type="inferred from homology"/>
<evidence type="ECO:0000256" key="3">
    <source>
        <dbReference type="ARBA" id="ARBA00022448"/>
    </source>
</evidence>
<sequence>MYDRRSYSSPPTLPAHTFKITGIAFGIGIFLFCFFWMTGRRQGTATDTRVAPVAESTQTLPPLPAPLPAKGNVAANMPKAPSDPLPENDLDTNNGAISDTLPESIPSVPNDAATPNMSAQAQMPTATASTQNAATTAASSQPTPIPGKMPPPDYPVEAAARGDHGTVTVRILVDAEGAPSGVEMAKSSGSRDLDNAALQTVRNWRFKPARNSNDQPVPGSIEIPFEFNVGQ</sequence>
<comment type="similarity">
    <text evidence="2">Belongs to the TonB family.</text>
</comment>
<feature type="transmembrane region" description="Helical" evidence="11">
    <location>
        <begin position="20"/>
        <end position="39"/>
    </location>
</feature>
<dbReference type="EMBL" id="CP006696">
    <property type="protein sequence ID" value="AIC11202.1"/>
    <property type="molecule type" value="Genomic_DNA"/>
</dbReference>
<feature type="compositionally biased region" description="Polar residues" evidence="10">
    <location>
        <begin position="113"/>
        <end position="123"/>
    </location>
</feature>
<evidence type="ECO:0000256" key="1">
    <source>
        <dbReference type="ARBA" id="ARBA00004383"/>
    </source>
</evidence>
<evidence type="ECO:0000256" key="9">
    <source>
        <dbReference type="ARBA" id="ARBA00023136"/>
    </source>
</evidence>
<dbReference type="PROSITE" id="PS52015">
    <property type="entry name" value="TONB_CTD"/>
    <property type="match status" value="1"/>
</dbReference>
<evidence type="ECO:0000259" key="12">
    <source>
        <dbReference type="PROSITE" id="PS52015"/>
    </source>
</evidence>
<evidence type="ECO:0000256" key="10">
    <source>
        <dbReference type="SAM" id="MobiDB-lite"/>
    </source>
</evidence>
<dbReference type="InterPro" id="IPR006260">
    <property type="entry name" value="TonB/TolA_C"/>
</dbReference>
<protein>
    <submittedName>
        <fullName evidence="13">Cell envelope biogenesis protein TonB</fullName>
    </submittedName>
</protein>
<dbReference type="GO" id="GO:0055085">
    <property type="term" value="P:transmembrane transport"/>
    <property type="evidence" value="ECO:0007669"/>
    <property type="project" value="InterPro"/>
</dbReference>
<accession>A0A060HE31</accession>
<dbReference type="Proteomes" id="UP000027215">
    <property type="component" value="Chromosome"/>
</dbReference>
<evidence type="ECO:0000313" key="13">
    <source>
        <dbReference type="EMBL" id="AIC11202.1"/>
    </source>
</evidence>
<dbReference type="InterPro" id="IPR051045">
    <property type="entry name" value="TonB-dependent_transducer"/>
</dbReference>
<dbReference type="InterPro" id="IPR037682">
    <property type="entry name" value="TonB_C"/>
</dbReference>
<evidence type="ECO:0000256" key="2">
    <source>
        <dbReference type="ARBA" id="ARBA00006555"/>
    </source>
</evidence>
<keyword evidence="6 11" id="KW-0812">Transmembrane</keyword>
<name>A0A060HE31_XYLFS</name>
<dbReference type="PATRIC" id="fig|155920.8.peg.1443"/>
<keyword evidence="3" id="KW-0813">Transport</keyword>
<evidence type="ECO:0000256" key="5">
    <source>
        <dbReference type="ARBA" id="ARBA00022519"/>
    </source>
</evidence>
<organism evidence="13 14">
    <name type="scientific">Xylella fastidiosa subsp. sandyi Ann-1</name>
    <dbReference type="NCBI Taxonomy" id="155920"/>
    <lineage>
        <taxon>Bacteria</taxon>
        <taxon>Pseudomonadati</taxon>
        <taxon>Pseudomonadota</taxon>
        <taxon>Gammaproteobacteria</taxon>
        <taxon>Lysobacterales</taxon>
        <taxon>Lysobacteraceae</taxon>
        <taxon>Xylella</taxon>
    </lineage>
</organism>
<dbReference type="GO" id="GO:0015031">
    <property type="term" value="P:protein transport"/>
    <property type="evidence" value="ECO:0007669"/>
    <property type="project" value="UniProtKB-KW"/>
</dbReference>
<dbReference type="KEGG" id="xfs:D934_06150"/>
<evidence type="ECO:0000256" key="4">
    <source>
        <dbReference type="ARBA" id="ARBA00022475"/>
    </source>
</evidence>
<evidence type="ECO:0000256" key="6">
    <source>
        <dbReference type="ARBA" id="ARBA00022692"/>
    </source>
</evidence>
<dbReference type="PANTHER" id="PTHR33446:SF2">
    <property type="entry name" value="PROTEIN TONB"/>
    <property type="match status" value="1"/>
</dbReference>
<dbReference type="Pfam" id="PF03544">
    <property type="entry name" value="TonB_C"/>
    <property type="match status" value="1"/>
</dbReference>
<dbReference type="GO" id="GO:0031992">
    <property type="term" value="F:energy transducer activity"/>
    <property type="evidence" value="ECO:0007669"/>
    <property type="project" value="TreeGrafter"/>
</dbReference>
<keyword evidence="8 11" id="KW-1133">Transmembrane helix</keyword>
<reference evidence="13 14" key="1">
    <citation type="submission" date="2013-08" db="EMBL/GenBank/DDBJ databases">
        <authorList>
            <person name="Stouthamer R."/>
            <person name="Nunney L."/>
        </authorList>
    </citation>
    <scope>NUCLEOTIDE SEQUENCE [LARGE SCALE GENOMIC DNA]</scope>
    <source>
        <strain evidence="14">ann-1</strain>
    </source>
</reference>
<dbReference type="PANTHER" id="PTHR33446">
    <property type="entry name" value="PROTEIN TONB-RELATED"/>
    <property type="match status" value="1"/>
</dbReference>
<dbReference type="HOGENOM" id="CLU_1261060_0_0_6"/>
<dbReference type="AlphaFoldDB" id="A0A060HE31"/>
<evidence type="ECO:0000256" key="8">
    <source>
        <dbReference type="ARBA" id="ARBA00022989"/>
    </source>
</evidence>
<keyword evidence="9 11" id="KW-0472">Membrane</keyword>
<evidence type="ECO:0000256" key="11">
    <source>
        <dbReference type="SAM" id="Phobius"/>
    </source>
</evidence>
<dbReference type="GO" id="GO:0098797">
    <property type="term" value="C:plasma membrane protein complex"/>
    <property type="evidence" value="ECO:0007669"/>
    <property type="project" value="TreeGrafter"/>
</dbReference>
<feature type="domain" description="TonB C-terminal" evidence="12">
    <location>
        <begin position="139"/>
        <end position="231"/>
    </location>
</feature>
<dbReference type="NCBIfam" id="TIGR01352">
    <property type="entry name" value="tonB_Cterm"/>
    <property type="match status" value="1"/>
</dbReference>
<dbReference type="Gene3D" id="3.30.1150.10">
    <property type="match status" value="1"/>
</dbReference>
<keyword evidence="7" id="KW-0653">Protein transport</keyword>
<feature type="compositionally biased region" description="Low complexity" evidence="10">
    <location>
        <begin position="124"/>
        <end position="142"/>
    </location>
</feature>
<comment type="subcellular location">
    <subcellularLocation>
        <location evidence="1">Cell inner membrane</location>
        <topology evidence="1">Single-pass membrane protein</topology>
        <orientation evidence="1">Periplasmic side</orientation>
    </subcellularLocation>
</comment>
<evidence type="ECO:0000313" key="14">
    <source>
        <dbReference type="Proteomes" id="UP000027215"/>
    </source>
</evidence>
<keyword evidence="5" id="KW-0997">Cell inner membrane</keyword>